<proteinExistence type="predicted"/>
<comment type="caution">
    <text evidence="1">The sequence shown here is derived from an EMBL/GenBank/DDBJ whole genome shotgun (WGS) entry which is preliminary data.</text>
</comment>
<reference evidence="1 2" key="1">
    <citation type="submission" date="2024-06" db="EMBL/GenBank/DDBJ databases">
        <title>Genomic Encyclopedia of Type Strains, Phase V (KMG-V): Genome sequencing to study the core and pangenomes of soil and plant-associated prokaryotes.</title>
        <authorList>
            <person name="Whitman W."/>
        </authorList>
    </citation>
    <scope>NUCLEOTIDE SEQUENCE [LARGE SCALE GENOMIC DNA]</scope>
    <source>
        <strain evidence="1 2">USDA 160</strain>
    </source>
</reference>
<evidence type="ECO:0000313" key="2">
    <source>
        <dbReference type="Proteomes" id="UP001549291"/>
    </source>
</evidence>
<organism evidence="1 2">
    <name type="scientific">Bradyrhizobium japonicum</name>
    <dbReference type="NCBI Taxonomy" id="375"/>
    <lineage>
        <taxon>Bacteria</taxon>
        <taxon>Pseudomonadati</taxon>
        <taxon>Pseudomonadota</taxon>
        <taxon>Alphaproteobacteria</taxon>
        <taxon>Hyphomicrobiales</taxon>
        <taxon>Nitrobacteraceae</taxon>
        <taxon>Bradyrhizobium</taxon>
    </lineage>
</organism>
<keyword evidence="2" id="KW-1185">Reference proteome</keyword>
<gene>
    <name evidence="1" type="ORF">ABIF63_001258</name>
</gene>
<sequence length="245" mass="26788">MIEHNTLRDRSVNEFDSIKAILIDPQMKSVARIDISKDARLSKYFGEKPRVAMKFPKGDVLFAGVQERAEAFTIGGSRPIPGSGLIVGRRIGPGERGPAHVRLADVVTMVRWTTVDAPPKPPATVRAIVIDPEQGLIEELLIAAHRLALLSLLGGEIGSHIRVPGNDHVLSPVPSPETPWWWRKDDLTFSSRSVIVGHDSGTDHFADVVTSVENLRTSVQFQAPGESCWMSYADRMAQGDQTPAA</sequence>
<dbReference type="EMBL" id="JBEPTQ010000002">
    <property type="protein sequence ID" value="MET4717152.1"/>
    <property type="molecule type" value="Genomic_DNA"/>
</dbReference>
<evidence type="ECO:0000313" key="1">
    <source>
        <dbReference type="EMBL" id="MET4717152.1"/>
    </source>
</evidence>
<accession>A0ABV2RJP5</accession>
<dbReference type="Proteomes" id="UP001549291">
    <property type="component" value="Unassembled WGS sequence"/>
</dbReference>
<name>A0ABV2RJP5_BRAJP</name>
<dbReference type="RefSeq" id="WP_354268583.1">
    <property type="nucleotide sequence ID" value="NZ_JBEPTQ010000002.1"/>
</dbReference>
<protein>
    <submittedName>
        <fullName evidence="1">Uncharacterized protein</fullName>
    </submittedName>
</protein>